<dbReference type="PANTHER" id="PTHR31767:SF0">
    <property type="entry name" value="VOLTAGE-DEPENDENT CALCIUM CHANNEL GAMMA-LIKE SUBUNIT"/>
    <property type="match status" value="1"/>
</dbReference>
<keyword evidence="3" id="KW-1185">Reference proteome</keyword>
<feature type="transmembrane region" description="Helical" evidence="1">
    <location>
        <begin position="107"/>
        <end position="125"/>
    </location>
</feature>
<dbReference type="GO" id="GO:0005244">
    <property type="term" value="F:voltage-gated monoatomic ion channel activity"/>
    <property type="evidence" value="ECO:0007669"/>
    <property type="project" value="InterPro"/>
</dbReference>
<dbReference type="Pfam" id="PF15108">
    <property type="entry name" value="TMEM37"/>
    <property type="match status" value="1"/>
</dbReference>
<dbReference type="OrthoDB" id="9903296at2759"/>
<evidence type="ECO:0000313" key="3">
    <source>
        <dbReference type="Proteomes" id="UP000824540"/>
    </source>
</evidence>
<dbReference type="GO" id="GO:0016020">
    <property type="term" value="C:membrane"/>
    <property type="evidence" value="ECO:0007669"/>
    <property type="project" value="InterPro"/>
</dbReference>
<reference evidence="2" key="1">
    <citation type="thesis" date="2021" institute="BYU ScholarsArchive" country="Provo, UT, USA">
        <title>Applications of and Algorithms for Genome Assembly and Genomic Analyses with an Emphasis on Marine Teleosts.</title>
        <authorList>
            <person name="Pickett B.D."/>
        </authorList>
    </citation>
    <scope>NUCLEOTIDE SEQUENCE</scope>
    <source>
        <strain evidence="2">HI-2016</strain>
    </source>
</reference>
<accession>A0A8T2PCI2</accession>
<organism evidence="2 3">
    <name type="scientific">Albula glossodonta</name>
    <name type="common">roundjaw bonefish</name>
    <dbReference type="NCBI Taxonomy" id="121402"/>
    <lineage>
        <taxon>Eukaryota</taxon>
        <taxon>Metazoa</taxon>
        <taxon>Chordata</taxon>
        <taxon>Craniata</taxon>
        <taxon>Vertebrata</taxon>
        <taxon>Euteleostomi</taxon>
        <taxon>Actinopterygii</taxon>
        <taxon>Neopterygii</taxon>
        <taxon>Teleostei</taxon>
        <taxon>Albuliformes</taxon>
        <taxon>Albulidae</taxon>
        <taxon>Albula</taxon>
    </lineage>
</organism>
<evidence type="ECO:0008006" key="4">
    <source>
        <dbReference type="Google" id="ProtNLM"/>
    </source>
</evidence>
<comment type="caution">
    <text evidence="2">The sequence shown here is derived from an EMBL/GenBank/DDBJ whole genome shotgun (WGS) entry which is preliminary data.</text>
</comment>
<gene>
    <name evidence="2" type="ORF">JZ751_028178</name>
</gene>
<dbReference type="EMBL" id="JAFBMS010000009">
    <property type="protein sequence ID" value="KAG9349730.1"/>
    <property type="molecule type" value="Genomic_DNA"/>
</dbReference>
<dbReference type="Proteomes" id="UP000824540">
    <property type="component" value="Unassembled WGS sequence"/>
</dbReference>
<feature type="transmembrane region" description="Helical" evidence="1">
    <location>
        <begin position="137"/>
        <end position="160"/>
    </location>
</feature>
<protein>
    <recommendedName>
        <fullName evidence="4">Transmembrane protein 37</fullName>
    </recommendedName>
</protein>
<dbReference type="InterPro" id="IPR029372">
    <property type="entry name" value="Tmem37"/>
</dbReference>
<sequence length="274" mass="29328">MTAIKIKAQGAHRMQRPRTQFLEVFTRSMIILCTALAIFLSSIAVCDGHWLLADGRMFGLWHFCTVGDHGGAGVLFAEVGVPPNCTTRLGLAGVEGLETGLSLCRSVVSLAVVGAIFGLELLVMSQVGGDRDSGHRWALGSALVLLAFALSFAGLFIFVFLLHAHASPLCFTLTFWCQFTAVFLFFLNGMAACHIHHMVLTPSHLAGLADGRAPMEQGHLGEGSATVAERAALRPGLPMQMLLQPPPPPLPLKLALHLGSEIFGHAPGHNDNHR</sequence>
<proteinExistence type="predicted"/>
<dbReference type="GO" id="GO:0005262">
    <property type="term" value="F:calcium channel activity"/>
    <property type="evidence" value="ECO:0007669"/>
    <property type="project" value="InterPro"/>
</dbReference>
<evidence type="ECO:0000313" key="2">
    <source>
        <dbReference type="EMBL" id="KAG9349730.1"/>
    </source>
</evidence>
<keyword evidence="1" id="KW-1133">Transmembrane helix</keyword>
<feature type="transmembrane region" description="Helical" evidence="1">
    <location>
        <begin position="21"/>
        <end position="45"/>
    </location>
</feature>
<keyword evidence="1" id="KW-0472">Membrane</keyword>
<feature type="transmembrane region" description="Helical" evidence="1">
    <location>
        <begin position="166"/>
        <end position="187"/>
    </location>
</feature>
<evidence type="ECO:0000256" key="1">
    <source>
        <dbReference type="SAM" id="Phobius"/>
    </source>
</evidence>
<keyword evidence="1" id="KW-0812">Transmembrane</keyword>
<name>A0A8T2PCI2_9TELE</name>
<dbReference type="AlphaFoldDB" id="A0A8T2PCI2"/>
<dbReference type="PANTHER" id="PTHR31767">
    <property type="entry name" value="VOLTAGE-DEPENDENT CALCIUM CHANNEL GAMMA-LIKE SUBUNIT"/>
    <property type="match status" value="1"/>
</dbReference>